<dbReference type="AlphaFoldDB" id="A0A9X6WGY3"/>
<reference evidence="1 2" key="1">
    <citation type="submission" date="2017-09" db="EMBL/GenBank/DDBJ databases">
        <title>Large-scale bioinformatics analysis of Bacillus genomes uncovers conserved roles of natural products in bacterial physiology.</title>
        <authorList>
            <consortium name="Agbiome Team Llc"/>
            <person name="Bleich R.M."/>
            <person name="Grubbs K.J."/>
            <person name="Santa Maria K.C."/>
            <person name="Allen S.E."/>
            <person name="Farag S."/>
            <person name="Shank E.A."/>
            <person name="Bowers A."/>
        </authorList>
    </citation>
    <scope>NUCLEOTIDE SEQUENCE [LARGE SCALE GENOMIC DNA]</scope>
    <source>
        <strain evidence="1 2">AFS085496</strain>
    </source>
</reference>
<accession>A0A9X6WGY3</accession>
<protein>
    <submittedName>
        <fullName evidence="1">Uncharacterized protein</fullName>
    </submittedName>
</protein>
<evidence type="ECO:0000313" key="1">
    <source>
        <dbReference type="EMBL" id="PFJ27133.1"/>
    </source>
</evidence>
<dbReference type="Proteomes" id="UP000224003">
    <property type="component" value="Unassembled WGS sequence"/>
</dbReference>
<gene>
    <name evidence="1" type="ORF">COJ15_34450</name>
</gene>
<evidence type="ECO:0000313" key="2">
    <source>
        <dbReference type="Proteomes" id="UP000224003"/>
    </source>
</evidence>
<name>A0A9X6WGY3_BACTU</name>
<comment type="caution">
    <text evidence="1">The sequence shown here is derived from an EMBL/GenBank/DDBJ whole genome shotgun (WGS) entry which is preliminary data.</text>
</comment>
<organism evidence="1 2">
    <name type="scientific">Bacillus thuringiensis</name>
    <dbReference type="NCBI Taxonomy" id="1428"/>
    <lineage>
        <taxon>Bacteria</taxon>
        <taxon>Bacillati</taxon>
        <taxon>Bacillota</taxon>
        <taxon>Bacilli</taxon>
        <taxon>Bacillales</taxon>
        <taxon>Bacillaceae</taxon>
        <taxon>Bacillus</taxon>
        <taxon>Bacillus cereus group</taxon>
    </lineage>
</organism>
<dbReference type="RefSeq" id="WP_098517820.1">
    <property type="nucleotide sequence ID" value="NZ_NUVX01000094.1"/>
</dbReference>
<sequence>MKEFMYNPEEFLAETKEAWLPFLMREAEATNPIKTKVIEILKEIQIIRFKNCKTIHDLDCQQKSRHVKHTIVSWKGEEFSITKVSGDFRNADYNINGAFEGYHEYNSISLKDKFKITEEESSIMGDLLSEFNLEWKVRHYLWKVNYNNQIINLPESLQEIIKNEESREQHLNSLYKKQDKLEMRLFVKACLLSPIYLVYSSVIINRKKWIEKGVNAKVLNAAIHPKTVKLMESPFDKTHNKMEKIQNEINLLLQIEIQQMQK</sequence>
<dbReference type="EMBL" id="NUVX01000094">
    <property type="protein sequence ID" value="PFJ27133.1"/>
    <property type="molecule type" value="Genomic_DNA"/>
</dbReference>
<proteinExistence type="predicted"/>